<dbReference type="GO" id="GO:0005737">
    <property type="term" value="C:cytoplasm"/>
    <property type="evidence" value="ECO:0007669"/>
    <property type="project" value="UniProtKB-SubCell"/>
</dbReference>
<accession>A0A5J4VBU4</accession>
<feature type="compositionally biased region" description="Polar residues" evidence="3">
    <location>
        <begin position="232"/>
        <end position="242"/>
    </location>
</feature>
<dbReference type="Gene3D" id="1.10.238.10">
    <property type="entry name" value="EF-hand"/>
    <property type="match status" value="1"/>
</dbReference>
<comment type="caution">
    <text evidence="5">The sequence shown here is derived from an EMBL/GenBank/DDBJ whole genome shotgun (WGS) entry which is preliminary data.</text>
</comment>
<organism evidence="5 6">
    <name type="scientific">Streblomastix strix</name>
    <dbReference type="NCBI Taxonomy" id="222440"/>
    <lineage>
        <taxon>Eukaryota</taxon>
        <taxon>Metamonada</taxon>
        <taxon>Preaxostyla</taxon>
        <taxon>Oxymonadida</taxon>
        <taxon>Streblomastigidae</taxon>
        <taxon>Streblomastix</taxon>
    </lineage>
</organism>
<proteinExistence type="predicted"/>
<dbReference type="GO" id="GO:0030865">
    <property type="term" value="P:cortical cytoskeleton organization"/>
    <property type="evidence" value="ECO:0007669"/>
    <property type="project" value="TreeGrafter"/>
</dbReference>
<evidence type="ECO:0000256" key="3">
    <source>
        <dbReference type="SAM" id="MobiDB-lite"/>
    </source>
</evidence>
<dbReference type="PANTHER" id="PTHR12085">
    <property type="entry name" value="SERINE/THREONINE-PROTEIN PHOSPHATASE 2A REGULATORY SUBUNIT B'' SUBUNIT GAMMA"/>
    <property type="match status" value="1"/>
</dbReference>
<evidence type="ECO:0000313" key="6">
    <source>
        <dbReference type="Proteomes" id="UP000324800"/>
    </source>
</evidence>
<dbReference type="AlphaFoldDB" id="A0A5J4VBU4"/>
<feature type="region of interest" description="Disordered" evidence="3">
    <location>
        <begin position="122"/>
        <end position="268"/>
    </location>
</feature>
<reference evidence="5 6" key="1">
    <citation type="submission" date="2019-03" db="EMBL/GenBank/DDBJ databases">
        <title>Single cell metagenomics reveals metabolic interactions within the superorganism composed of flagellate Streblomastix strix and complex community of Bacteroidetes bacteria on its surface.</title>
        <authorList>
            <person name="Treitli S.C."/>
            <person name="Kolisko M."/>
            <person name="Husnik F."/>
            <person name="Keeling P."/>
            <person name="Hampl V."/>
        </authorList>
    </citation>
    <scope>NUCLEOTIDE SEQUENCE [LARGE SCALE GENOMIC DNA]</scope>
    <source>
        <strain evidence="5">ST1C</strain>
    </source>
</reference>
<dbReference type="SUPFAM" id="SSF47473">
    <property type="entry name" value="EF-hand"/>
    <property type="match status" value="1"/>
</dbReference>
<sequence>MLRYKSQPESLRLYFRLLDTQSKGYITSSEVLLFVRDMLVKLVEIGITLEYRAEDVRDEVFDLARPTDRNKITLQDLSRCRSGDTIVGMITDAQRFYNYDQREFNPALAKESVEQIIPPPQEYDQQQMQQQQQQQMQQQYRENDDLDMYDTSPNSNSVSNQSKKRGQTGQNQITNDENDYSGNFYYGNEGQDEDEGNMNMSGSGGTIPSDANSDGSSAQGGVNADSNKKSGDSQSNTNTNTGHDALLADTLFPGTEKKAAEEEDDDFY</sequence>
<dbReference type="GO" id="GO:0035303">
    <property type="term" value="P:regulation of dephosphorylation"/>
    <property type="evidence" value="ECO:0007669"/>
    <property type="project" value="InterPro"/>
</dbReference>
<dbReference type="PANTHER" id="PTHR12085:SF3">
    <property type="entry name" value="SERINE_THREONINE-PROTEIN PHOSPHATASE 2A REGULATORY SUBUNIT B'' SUBUNIT GAMMA"/>
    <property type="match status" value="1"/>
</dbReference>
<name>A0A5J4VBU4_9EUKA</name>
<feature type="compositionally biased region" description="Polar residues" evidence="3">
    <location>
        <begin position="151"/>
        <end position="175"/>
    </location>
</feature>
<dbReference type="PROSITE" id="PS50222">
    <property type="entry name" value="EF_HAND_2"/>
    <property type="match status" value="1"/>
</dbReference>
<dbReference type="InterPro" id="IPR011992">
    <property type="entry name" value="EF-hand-dom_pair"/>
</dbReference>
<dbReference type="GO" id="GO:0005819">
    <property type="term" value="C:spindle"/>
    <property type="evidence" value="ECO:0007669"/>
    <property type="project" value="TreeGrafter"/>
</dbReference>
<dbReference type="GO" id="GO:0005509">
    <property type="term" value="F:calcium ion binding"/>
    <property type="evidence" value="ECO:0007669"/>
    <property type="project" value="InterPro"/>
</dbReference>
<keyword evidence="2" id="KW-0963">Cytoplasm</keyword>
<gene>
    <name evidence="5" type="ORF">EZS28_024448</name>
</gene>
<dbReference type="Proteomes" id="UP000324800">
    <property type="component" value="Unassembled WGS sequence"/>
</dbReference>
<evidence type="ECO:0000259" key="4">
    <source>
        <dbReference type="PROSITE" id="PS50222"/>
    </source>
</evidence>
<dbReference type="InterPro" id="IPR039865">
    <property type="entry name" value="PPP2R3C"/>
</dbReference>
<evidence type="ECO:0000256" key="1">
    <source>
        <dbReference type="ARBA" id="ARBA00004496"/>
    </source>
</evidence>
<feature type="domain" description="EF-hand" evidence="4">
    <location>
        <begin position="6"/>
        <end position="41"/>
    </location>
</feature>
<feature type="compositionally biased region" description="Low complexity" evidence="3">
    <location>
        <begin position="125"/>
        <end position="139"/>
    </location>
</feature>
<protein>
    <recommendedName>
        <fullName evidence="4">EF-hand domain-containing protein</fullName>
    </recommendedName>
</protein>
<evidence type="ECO:0000256" key="2">
    <source>
        <dbReference type="ARBA" id="ARBA00022490"/>
    </source>
</evidence>
<dbReference type="EMBL" id="SNRW01008137">
    <property type="protein sequence ID" value="KAA6380026.1"/>
    <property type="molecule type" value="Genomic_DNA"/>
</dbReference>
<feature type="compositionally biased region" description="Polar residues" evidence="3">
    <location>
        <begin position="209"/>
        <end position="220"/>
    </location>
</feature>
<comment type="subcellular location">
    <subcellularLocation>
        <location evidence="1">Cytoplasm</location>
    </subcellularLocation>
</comment>
<dbReference type="InterPro" id="IPR002048">
    <property type="entry name" value="EF_hand_dom"/>
</dbReference>
<evidence type="ECO:0000313" key="5">
    <source>
        <dbReference type="EMBL" id="KAA6380026.1"/>
    </source>
</evidence>
<dbReference type="OrthoDB" id="10265007at2759"/>
<dbReference type="GO" id="GO:0000226">
    <property type="term" value="P:microtubule cytoskeleton organization"/>
    <property type="evidence" value="ECO:0007669"/>
    <property type="project" value="TreeGrafter"/>
</dbReference>